<feature type="transmembrane region" description="Helical" evidence="1">
    <location>
        <begin position="170"/>
        <end position="194"/>
    </location>
</feature>
<keyword evidence="1" id="KW-0812">Transmembrane</keyword>
<evidence type="ECO:0000256" key="1">
    <source>
        <dbReference type="SAM" id="Phobius"/>
    </source>
</evidence>
<evidence type="ECO:0000313" key="3">
    <source>
        <dbReference type="Proteomes" id="UP000317209"/>
    </source>
</evidence>
<dbReference type="OrthoDB" id="4458129at2"/>
<feature type="transmembrane region" description="Helical" evidence="1">
    <location>
        <begin position="206"/>
        <end position="230"/>
    </location>
</feature>
<keyword evidence="1" id="KW-0472">Membrane</keyword>
<proteinExistence type="predicted"/>
<dbReference type="RefSeq" id="WP_141872385.1">
    <property type="nucleotide sequence ID" value="NZ_VFOX01000001.1"/>
</dbReference>
<name>A0A543BNY5_9MICO</name>
<sequence>MTDLVLSLLPLVLGIVMSPLAIMALVAVLVSRRARVNGVMFFVGWTAGVFIGLGASFALLGLLQVHERQEPPLWVPLLRLLLGVLLLLGAVWIYRRGRAHRLAMAQASTPGEVTAAAPQLPGWLKSVESFTPGRSLALGAGIFLLNPVDLSCAVLAALDVRLAGLDTVPSVVVLVVFGAIGVLPIGIPVLLVLVKGEEAAPTLTRIRTWIAGNTSVLNAALVLVIAVLQLQKAISALLAY</sequence>
<keyword evidence="3" id="KW-1185">Reference proteome</keyword>
<feature type="transmembrane region" description="Helical" evidence="1">
    <location>
        <begin position="74"/>
        <end position="94"/>
    </location>
</feature>
<dbReference type="Proteomes" id="UP000317209">
    <property type="component" value="Unassembled WGS sequence"/>
</dbReference>
<dbReference type="InterPro" id="IPR021315">
    <property type="entry name" value="Gap/Sap"/>
</dbReference>
<gene>
    <name evidence="2" type="ORF">FB560_2202</name>
</gene>
<feature type="transmembrane region" description="Helical" evidence="1">
    <location>
        <begin position="6"/>
        <end position="30"/>
    </location>
</feature>
<organism evidence="2 3">
    <name type="scientific">Microbacterium saperdae</name>
    <dbReference type="NCBI Taxonomy" id="69368"/>
    <lineage>
        <taxon>Bacteria</taxon>
        <taxon>Bacillati</taxon>
        <taxon>Actinomycetota</taxon>
        <taxon>Actinomycetes</taxon>
        <taxon>Micrococcales</taxon>
        <taxon>Microbacteriaceae</taxon>
        <taxon>Microbacterium</taxon>
    </lineage>
</organism>
<dbReference type="EMBL" id="VFOX01000001">
    <property type="protein sequence ID" value="TQL86541.1"/>
    <property type="molecule type" value="Genomic_DNA"/>
</dbReference>
<dbReference type="AlphaFoldDB" id="A0A543BNY5"/>
<comment type="caution">
    <text evidence="2">The sequence shown here is derived from an EMBL/GenBank/DDBJ whole genome shotgun (WGS) entry which is preliminary data.</text>
</comment>
<dbReference type="Pfam" id="PF11139">
    <property type="entry name" value="SfLAP"/>
    <property type="match status" value="1"/>
</dbReference>
<accession>A0A543BNY5</accession>
<feature type="transmembrane region" description="Helical" evidence="1">
    <location>
        <begin position="42"/>
        <end position="62"/>
    </location>
</feature>
<feature type="transmembrane region" description="Helical" evidence="1">
    <location>
        <begin position="135"/>
        <end position="158"/>
    </location>
</feature>
<keyword evidence="1" id="KW-1133">Transmembrane helix</keyword>
<evidence type="ECO:0000313" key="2">
    <source>
        <dbReference type="EMBL" id="TQL86541.1"/>
    </source>
</evidence>
<reference evidence="2 3" key="1">
    <citation type="submission" date="2019-06" db="EMBL/GenBank/DDBJ databases">
        <title>Sequencing the genomes of 1000 actinobacteria strains.</title>
        <authorList>
            <person name="Klenk H.-P."/>
        </authorList>
    </citation>
    <scope>NUCLEOTIDE SEQUENCE [LARGE SCALE GENOMIC DNA]</scope>
    <source>
        <strain evidence="2 3">DSM 20169</strain>
    </source>
</reference>
<protein>
    <submittedName>
        <fullName evidence="2">Sap-like sulfolipid-1-addressing protein</fullName>
    </submittedName>
</protein>